<name>A0ABS4BYK2_9FLAO</name>
<dbReference type="Gene3D" id="3.50.30.50">
    <property type="entry name" value="Putative cyclase"/>
    <property type="match status" value="1"/>
</dbReference>
<evidence type="ECO:0000313" key="1">
    <source>
        <dbReference type="EMBL" id="MBP0905663.1"/>
    </source>
</evidence>
<sequence>MIATIQYKSKKYQIDLSKPLDISIPLKASKSNVNAWYIGEPKMEPVIIDDWVGSVEKGASVNFNNIQFSPHAHGTHTECVGHITKAFHSVNKNLKQFFFTAELISVAAEKYMKDTVISKKQIELLLKDNTPEALVIRTMPNTKDKKKRQYSNTNWTYITEEAMVFIRNKGIKHLLIDLPSVDREYDGGKLLAHKAFWNFDGKLRLDATITEFIYVANKIEDGSYILNLQIAPFENDATPSKPVLYKIIE</sequence>
<accession>A0ABS4BYK2</accession>
<reference evidence="1 2" key="1">
    <citation type="submission" date="2021-04" db="EMBL/GenBank/DDBJ databases">
        <title>Mariniflexile gromovii gen. nov., sp. nov., a gliding bacterium isolated from the sea urchin Strongylocentrotus intermedius.</title>
        <authorList>
            <person name="Ko S."/>
            <person name="Le V."/>
            <person name="Ahn C.-Y."/>
            <person name="Oh H.-M."/>
        </authorList>
    </citation>
    <scope>NUCLEOTIDE SEQUENCE [LARGE SCALE GENOMIC DNA]</scope>
    <source>
        <strain evidence="1 2">KCTC 12570</strain>
    </source>
</reference>
<comment type="caution">
    <text evidence="1">The sequence shown here is derived from an EMBL/GenBank/DDBJ whole genome shotgun (WGS) entry which is preliminary data.</text>
</comment>
<protein>
    <submittedName>
        <fullName evidence="1">Cyclase family protein</fullName>
    </submittedName>
</protein>
<proteinExistence type="predicted"/>
<gene>
    <name evidence="1" type="ORF">J8H85_17690</name>
</gene>
<dbReference type="InterPro" id="IPR007325">
    <property type="entry name" value="KFase/CYL"/>
</dbReference>
<organism evidence="1 2">
    <name type="scientific">Mariniflexile gromovii</name>
    <dbReference type="NCBI Taxonomy" id="362523"/>
    <lineage>
        <taxon>Bacteria</taxon>
        <taxon>Pseudomonadati</taxon>
        <taxon>Bacteroidota</taxon>
        <taxon>Flavobacteriia</taxon>
        <taxon>Flavobacteriales</taxon>
        <taxon>Flavobacteriaceae</taxon>
        <taxon>Mariniflexile</taxon>
    </lineage>
</organism>
<keyword evidence="2" id="KW-1185">Reference proteome</keyword>
<dbReference type="Proteomes" id="UP000670776">
    <property type="component" value="Unassembled WGS sequence"/>
</dbReference>
<dbReference type="Pfam" id="PF04199">
    <property type="entry name" value="Cyclase"/>
    <property type="match status" value="1"/>
</dbReference>
<dbReference type="SUPFAM" id="SSF102198">
    <property type="entry name" value="Putative cyclase"/>
    <property type="match status" value="1"/>
</dbReference>
<evidence type="ECO:0000313" key="2">
    <source>
        <dbReference type="Proteomes" id="UP000670776"/>
    </source>
</evidence>
<dbReference type="EMBL" id="JAGJCB010000028">
    <property type="protein sequence ID" value="MBP0905663.1"/>
    <property type="molecule type" value="Genomic_DNA"/>
</dbReference>
<dbReference type="RefSeq" id="WP_209656864.1">
    <property type="nucleotide sequence ID" value="NZ_JAGJCB010000028.1"/>
</dbReference>
<dbReference type="InterPro" id="IPR037175">
    <property type="entry name" value="KFase_sf"/>
</dbReference>